<evidence type="ECO:0000256" key="1">
    <source>
        <dbReference type="ARBA" id="ARBA00022679"/>
    </source>
</evidence>
<dbReference type="Gene3D" id="3.40.630.30">
    <property type="match status" value="1"/>
</dbReference>
<dbReference type="PANTHER" id="PTHR43420">
    <property type="entry name" value="ACETYLTRANSFERASE"/>
    <property type="match status" value="1"/>
</dbReference>
<dbReference type="OrthoDB" id="9799092at2"/>
<dbReference type="AlphaFoldDB" id="A0A4Q7Y883"/>
<feature type="domain" description="N-acetyltransferase" evidence="3">
    <location>
        <begin position="3"/>
        <end position="180"/>
    </location>
</feature>
<dbReference type="SUPFAM" id="SSF55729">
    <property type="entry name" value="Acyl-CoA N-acyltransferases (Nat)"/>
    <property type="match status" value="1"/>
</dbReference>
<evidence type="ECO:0000259" key="3">
    <source>
        <dbReference type="PROSITE" id="PS51186"/>
    </source>
</evidence>
<reference evidence="4 5" key="1">
    <citation type="submission" date="2019-02" db="EMBL/GenBank/DDBJ databases">
        <title>Sequencing the genomes of 1000 actinobacteria strains.</title>
        <authorList>
            <person name="Klenk H.-P."/>
        </authorList>
    </citation>
    <scope>NUCLEOTIDE SEQUENCE [LARGE SCALE GENOMIC DNA]</scope>
    <source>
        <strain evidence="4 5">DSM 44509</strain>
    </source>
</reference>
<dbReference type="PROSITE" id="PS51186">
    <property type="entry name" value="GNAT"/>
    <property type="match status" value="1"/>
</dbReference>
<keyword evidence="5" id="KW-1185">Reference proteome</keyword>
<dbReference type="GO" id="GO:0016747">
    <property type="term" value="F:acyltransferase activity, transferring groups other than amino-acyl groups"/>
    <property type="evidence" value="ECO:0007669"/>
    <property type="project" value="InterPro"/>
</dbReference>
<dbReference type="Pfam" id="PF00583">
    <property type="entry name" value="Acetyltransf_1"/>
    <property type="match status" value="1"/>
</dbReference>
<dbReference type="RefSeq" id="WP_104528904.1">
    <property type="nucleotide sequence ID" value="NZ_POQT01000019.1"/>
</dbReference>
<dbReference type="CDD" id="cd04301">
    <property type="entry name" value="NAT_SF"/>
    <property type="match status" value="1"/>
</dbReference>
<gene>
    <name evidence="4" type="ORF">BKA19_2641</name>
</gene>
<proteinExistence type="predicted"/>
<organism evidence="4 5">
    <name type="scientific">Blastococcus saxobsidens</name>
    <dbReference type="NCBI Taxonomy" id="138336"/>
    <lineage>
        <taxon>Bacteria</taxon>
        <taxon>Bacillati</taxon>
        <taxon>Actinomycetota</taxon>
        <taxon>Actinomycetes</taxon>
        <taxon>Geodermatophilales</taxon>
        <taxon>Geodermatophilaceae</taxon>
        <taxon>Blastococcus</taxon>
    </lineage>
</organism>
<dbReference type="EMBL" id="SHKV01000001">
    <property type="protein sequence ID" value="RZU32928.1"/>
    <property type="molecule type" value="Genomic_DNA"/>
</dbReference>
<comment type="caution">
    <text evidence="4">The sequence shown here is derived from an EMBL/GenBank/DDBJ whole genome shotgun (WGS) entry which is preliminary data.</text>
</comment>
<dbReference type="InterPro" id="IPR016181">
    <property type="entry name" value="Acyl_CoA_acyltransferase"/>
</dbReference>
<protein>
    <submittedName>
        <fullName evidence="4">Ribosomal protein S18 acetylase RimI-like enzyme</fullName>
    </submittedName>
</protein>
<evidence type="ECO:0000256" key="2">
    <source>
        <dbReference type="ARBA" id="ARBA00023315"/>
    </source>
</evidence>
<evidence type="ECO:0000313" key="5">
    <source>
        <dbReference type="Proteomes" id="UP000292507"/>
    </source>
</evidence>
<dbReference type="InterPro" id="IPR000182">
    <property type="entry name" value="GNAT_dom"/>
</dbReference>
<dbReference type="PANTHER" id="PTHR43420:SF44">
    <property type="entry name" value="ACETYLTRANSFERASE YPEA"/>
    <property type="match status" value="1"/>
</dbReference>
<name>A0A4Q7Y883_9ACTN</name>
<keyword evidence="4" id="KW-0687">Ribonucleoprotein</keyword>
<accession>A0A4Q7Y883</accession>
<evidence type="ECO:0000313" key="4">
    <source>
        <dbReference type="EMBL" id="RZU32928.1"/>
    </source>
</evidence>
<keyword evidence="4" id="KW-0689">Ribosomal protein</keyword>
<keyword evidence="2" id="KW-0012">Acyltransferase</keyword>
<dbReference type="InterPro" id="IPR050680">
    <property type="entry name" value="YpeA/RimI_acetyltransf"/>
</dbReference>
<dbReference type="Proteomes" id="UP000292507">
    <property type="component" value="Unassembled WGS sequence"/>
</dbReference>
<sequence length="180" mass="19818">MEHTVRPVRAHEWQQIRTLRLEALSDEAAPQAFLETYAQAAGRLDEFWQERARGSSVDAGPDADARQFVAITGDGTWVGTAVGLVEKAGAVDFQGSVVEEPGGHVAGVYLHPDHRGRGVMDLLFEAVTDWLRGLGLPRVRLYVHADNTCAQRFYEKAGFRDTGDRFTGSIGPEIEMARPL</sequence>
<keyword evidence="1" id="KW-0808">Transferase</keyword>
<dbReference type="GO" id="GO:0005840">
    <property type="term" value="C:ribosome"/>
    <property type="evidence" value="ECO:0007669"/>
    <property type="project" value="UniProtKB-KW"/>
</dbReference>